<dbReference type="STRING" id="745366.GA0070213_106353"/>
<dbReference type="OrthoDB" id="3325712at2"/>
<feature type="region of interest" description="Disordered" evidence="1">
    <location>
        <begin position="179"/>
        <end position="205"/>
    </location>
</feature>
<dbReference type="RefSeq" id="WP_091063110.1">
    <property type="nucleotide sequence ID" value="NZ_FMDM01000006.1"/>
</dbReference>
<feature type="region of interest" description="Disordered" evidence="1">
    <location>
        <begin position="437"/>
        <end position="460"/>
    </location>
</feature>
<dbReference type="AlphaFoldDB" id="A0A1C5IRA6"/>
<keyword evidence="3" id="KW-1185">Reference proteome</keyword>
<organism evidence="2 3">
    <name type="scientific">Micromonospora humi</name>
    <dbReference type="NCBI Taxonomy" id="745366"/>
    <lineage>
        <taxon>Bacteria</taxon>
        <taxon>Bacillati</taxon>
        <taxon>Actinomycetota</taxon>
        <taxon>Actinomycetes</taxon>
        <taxon>Micromonosporales</taxon>
        <taxon>Micromonosporaceae</taxon>
        <taxon>Micromonospora</taxon>
    </lineage>
</organism>
<name>A0A1C5IRA6_9ACTN</name>
<evidence type="ECO:0000313" key="2">
    <source>
        <dbReference type="EMBL" id="SCG60519.1"/>
    </source>
</evidence>
<dbReference type="EMBL" id="FMDM01000006">
    <property type="protein sequence ID" value="SCG60519.1"/>
    <property type="molecule type" value="Genomic_DNA"/>
</dbReference>
<evidence type="ECO:0000313" key="3">
    <source>
        <dbReference type="Proteomes" id="UP000199360"/>
    </source>
</evidence>
<gene>
    <name evidence="2" type="ORF">GA0070213_106353</name>
</gene>
<dbReference type="Proteomes" id="UP000199360">
    <property type="component" value="Unassembled WGS sequence"/>
</dbReference>
<evidence type="ECO:0000256" key="1">
    <source>
        <dbReference type="SAM" id="MobiDB-lite"/>
    </source>
</evidence>
<proteinExistence type="predicted"/>
<protein>
    <recommendedName>
        <fullName evidence="4">ATP-grasp domain-containing protein</fullName>
    </recommendedName>
</protein>
<evidence type="ECO:0008006" key="4">
    <source>
        <dbReference type="Google" id="ProtNLM"/>
    </source>
</evidence>
<accession>A0A1C5IRA6</accession>
<sequence>MRDDSLLEALATAIQPKVTGERAVVFCSHSADEPHWRNLMAAAGAADVLVLAFDGNLLASLPSPPGTRSAAQLLADRHALLATLATDSPLSALVDRFDPDRRAALYVTDPLEPLVTGSRPLIGAKHPSWSIFEHKSVVDVLWDSIGLPRAESVVYDEPASLWQPVSPPGTEIVTARQTCGAEPSAGGGDIQWSSAGMPSPRAESTGRGRIRVMPMLPGVPCRLHGLVLVESTVAFTPLELLVPRRPADRTFLCAGTAPMPVARQRGLIELTRWMGEALRRRLGYRGGFSVDGILTRSGFRPTDLNTRVTSAFEAAPPPLRVGVHASALLAREGLHGVDAAGPGLTESVHRALNDTTDLNLLAMIGQPVPLARRHVRWRDSGLEACRPDEAHGSIEVISGPRGTALRAQLARKHLPVGISPQESVVVALRMADELLSTGIGDLQPPPVGSGAAPTQRSGTT</sequence>
<reference evidence="3" key="1">
    <citation type="submission" date="2016-06" db="EMBL/GenBank/DDBJ databases">
        <authorList>
            <person name="Varghese N."/>
            <person name="Submissions Spin"/>
        </authorList>
    </citation>
    <scope>NUCLEOTIDE SEQUENCE [LARGE SCALE GENOMIC DNA]</scope>
    <source>
        <strain evidence="3">DSM 45647</strain>
    </source>
</reference>